<feature type="domain" description="Integrase-type" evidence="3">
    <location>
        <begin position="253"/>
        <end position="294"/>
    </location>
</feature>
<dbReference type="EMBL" id="CAJFCJ010000004">
    <property type="protein sequence ID" value="CAD5113863.1"/>
    <property type="molecule type" value="Genomic_DNA"/>
</dbReference>
<keyword evidence="1" id="KW-0862">Zinc</keyword>
<comment type="caution">
    <text evidence="4">The sequence shown here is derived from an EMBL/GenBank/DDBJ whole genome shotgun (WGS) entry which is preliminary data.</text>
</comment>
<organism evidence="4 5">
    <name type="scientific">Dimorphilus gyrociliatus</name>
    <dbReference type="NCBI Taxonomy" id="2664684"/>
    <lineage>
        <taxon>Eukaryota</taxon>
        <taxon>Metazoa</taxon>
        <taxon>Spiralia</taxon>
        <taxon>Lophotrochozoa</taxon>
        <taxon>Annelida</taxon>
        <taxon>Polychaeta</taxon>
        <taxon>Polychaeta incertae sedis</taxon>
        <taxon>Dinophilidae</taxon>
        <taxon>Dimorphilus</taxon>
    </lineage>
</organism>
<dbReference type="SUPFAM" id="SSF57667">
    <property type="entry name" value="beta-beta-alpha zinc fingers"/>
    <property type="match status" value="1"/>
</dbReference>
<dbReference type="Proteomes" id="UP000549394">
    <property type="component" value="Unassembled WGS sequence"/>
</dbReference>
<gene>
    <name evidence="4" type="ORF">DGYR_LOCUS2785</name>
</gene>
<sequence length="454" mass="51707">MFQDLDFAHAQKASKRRRKQTAPTRYLKEANEEITSKGKDEPEVQQTCLQRQLMQKSPEHKKEEENLLHIPEFVPQNQPTHLLQDYHQLMDRLQRNQVFNEQLRIAELLYPSASNTFNSQFAYNSQKDSIFSSPWPSGGRKLPDGVELVTLICRNKQGKSVKLQVEMDVGTDPHSLSANDIAALRARGVYRGRPRLDQRVYHLDIILGTNDCKVPEYETITILCKDQRGGPMKLQLNVPTNINPETLTVEQITELRRNATAHGRPALSRKVIKLDICLPRNIATKMVKSCPHCPYATSISEALERHIKTIHLDSAIVLESEGKSLPCRAPGCNYMAYDTAALVAHQVTVHEKSYRSRNEEDIALDLTGENNNVENNHRCEPNVDSDSSDIKDYSLNSDSSNGNVDFPNQEKFNACDLCTYKSKTRSNLYVHMRKVHQVEPQLRKPGRKRKSVVV</sequence>
<evidence type="ECO:0000259" key="3">
    <source>
        <dbReference type="PROSITE" id="PS50876"/>
    </source>
</evidence>
<evidence type="ECO:0000256" key="2">
    <source>
        <dbReference type="SAM" id="MobiDB-lite"/>
    </source>
</evidence>
<dbReference type="PROSITE" id="PS50876">
    <property type="entry name" value="ZF_INTEGRASE"/>
    <property type="match status" value="1"/>
</dbReference>
<feature type="region of interest" description="Disordered" evidence="2">
    <location>
        <begin position="1"/>
        <end position="44"/>
    </location>
</feature>
<dbReference type="InterPro" id="IPR013087">
    <property type="entry name" value="Znf_C2H2_type"/>
</dbReference>
<keyword evidence="5" id="KW-1185">Reference proteome</keyword>
<dbReference type="GO" id="GO:0008270">
    <property type="term" value="F:zinc ion binding"/>
    <property type="evidence" value="ECO:0007669"/>
    <property type="project" value="UniProtKB-KW"/>
</dbReference>
<keyword evidence="1" id="KW-0479">Metal-binding</keyword>
<dbReference type="OrthoDB" id="3561125at2759"/>
<keyword evidence="1" id="KW-0863">Zinc-finger</keyword>
<accession>A0A7I8VEQ6</accession>
<dbReference type="AlphaFoldDB" id="A0A7I8VEQ6"/>
<dbReference type="Gene3D" id="3.30.160.60">
    <property type="entry name" value="Classic Zinc Finger"/>
    <property type="match status" value="2"/>
</dbReference>
<protein>
    <submittedName>
        <fullName evidence="4">DgyrCDS3027</fullName>
    </submittedName>
</protein>
<evidence type="ECO:0000256" key="1">
    <source>
        <dbReference type="PROSITE-ProRule" id="PRU00450"/>
    </source>
</evidence>
<dbReference type="InterPro" id="IPR003308">
    <property type="entry name" value="Integrase_Zn-bd_dom_N"/>
</dbReference>
<evidence type="ECO:0000313" key="4">
    <source>
        <dbReference type="EMBL" id="CAD5113863.1"/>
    </source>
</evidence>
<feature type="region of interest" description="Disordered" evidence="2">
    <location>
        <begin position="372"/>
        <end position="391"/>
    </location>
</feature>
<reference evidence="4 5" key="1">
    <citation type="submission" date="2020-08" db="EMBL/GenBank/DDBJ databases">
        <authorList>
            <person name="Hejnol A."/>
        </authorList>
    </citation>
    <scope>NUCLEOTIDE SEQUENCE [LARGE SCALE GENOMIC DNA]</scope>
</reference>
<evidence type="ECO:0000313" key="5">
    <source>
        <dbReference type="Proteomes" id="UP000549394"/>
    </source>
</evidence>
<feature type="compositionally biased region" description="Basic and acidic residues" evidence="2">
    <location>
        <begin position="26"/>
        <end position="42"/>
    </location>
</feature>
<name>A0A7I8VEQ6_9ANNE</name>
<dbReference type="SMART" id="SM00355">
    <property type="entry name" value="ZnF_C2H2"/>
    <property type="match status" value="3"/>
</dbReference>
<dbReference type="InterPro" id="IPR036236">
    <property type="entry name" value="Znf_C2H2_sf"/>
</dbReference>
<proteinExistence type="predicted"/>